<keyword evidence="1" id="KW-0472">Membrane</keyword>
<dbReference type="InParanoid" id="G0R5B7"/>
<evidence type="ECO:0008006" key="4">
    <source>
        <dbReference type="Google" id="ProtNLM"/>
    </source>
</evidence>
<keyword evidence="1" id="KW-0812">Transmembrane</keyword>
<dbReference type="GeneID" id="14903402"/>
<keyword evidence="1" id="KW-1133">Transmembrane helix</keyword>
<dbReference type="AlphaFoldDB" id="G0R5B7"/>
<dbReference type="RefSeq" id="XP_004024225.1">
    <property type="nucleotide sequence ID" value="XM_004024176.1"/>
</dbReference>
<gene>
    <name evidence="2" type="ORF">IMG5_197560</name>
</gene>
<feature type="transmembrane region" description="Helical" evidence="1">
    <location>
        <begin position="71"/>
        <end position="92"/>
    </location>
</feature>
<evidence type="ECO:0000313" key="2">
    <source>
        <dbReference type="EMBL" id="EGR27341.1"/>
    </source>
</evidence>
<accession>G0R5B7</accession>
<dbReference type="Proteomes" id="UP000008983">
    <property type="component" value="Unassembled WGS sequence"/>
</dbReference>
<protein>
    <recommendedName>
        <fullName evidence="4">Transmembrane protein</fullName>
    </recommendedName>
</protein>
<proteinExistence type="predicted"/>
<reference evidence="2 3" key="1">
    <citation type="submission" date="2011-07" db="EMBL/GenBank/DDBJ databases">
        <authorList>
            <person name="Coyne R."/>
            <person name="Brami D."/>
            <person name="Johnson J."/>
            <person name="Hostetler J."/>
            <person name="Hannick L."/>
            <person name="Clark T."/>
            <person name="Cassidy-Hanley D."/>
            <person name="Inman J."/>
        </authorList>
    </citation>
    <scope>NUCLEOTIDE SEQUENCE [LARGE SCALE GENOMIC DNA]</scope>
    <source>
        <strain evidence="2 3">G5</strain>
    </source>
</reference>
<organism evidence="2 3">
    <name type="scientific">Ichthyophthirius multifiliis</name>
    <name type="common">White spot disease agent</name>
    <name type="synonym">Ich</name>
    <dbReference type="NCBI Taxonomy" id="5932"/>
    <lineage>
        <taxon>Eukaryota</taxon>
        <taxon>Sar</taxon>
        <taxon>Alveolata</taxon>
        <taxon>Ciliophora</taxon>
        <taxon>Intramacronucleata</taxon>
        <taxon>Oligohymenophorea</taxon>
        <taxon>Hymenostomatida</taxon>
        <taxon>Ophryoglenina</taxon>
        <taxon>Ichthyophthirius</taxon>
    </lineage>
</organism>
<name>G0R5B7_ICHMU</name>
<evidence type="ECO:0000313" key="3">
    <source>
        <dbReference type="Proteomes" id="UP000008983"/>
    </source>
</evidence>
<keyword evidence="3" id="KW-1185">Reference proteome</keyword>
<dbReference type="EMBL" id="GL984366">
    <property type="protein sequence ID" value="EGR27341.1"/>
    <property type="molecule type" value="Genomic_DNA"/>
</dbReference>
<sequence length="141" mass="17119">MQESRKFIIIIKHQMSQVIIVLQIQMANLYLWKEIMMPKGIQSQIFIQKNVIQKDKVNAKQMTKQNKSFNFHFFLLFFLIKQLIQQILIILFKQKVKTYLLSYQQNRANTQIFISPTPMYRLIQGLFMKFQILKEILYLRK</sequence>
<evidence type="ECO:0000256" key="1">
    <source>
        <dbReference type="SAM" id="Phobius"/>
    </source>
</evidence>